<name>A0ABR7MBM4_9BACT</name>
<dbReference type="RefSeq" id="WP_187257328.1">
    <property type="nucleotide sequence ID" value="NZ_JBHULF010000007.1"/>
</dbReference>
<sequence>MISIALYNLKGGVGKTASCVNLSYLAAQDGYKVLLWDLDPQGSTSFYYNVQPKVKSGTQKLFNEQLDLGDLIMFTGYENIEIIPADLTARNLEIIMEEMRSSKRRFKSILSQLEKEYDFLFIDCPPGFSVLSENIFYAADIILMPTIPTTLSVRTYEMVKEYFQEKGLDESKLMCCFTMVDLRKNMHNEIMQELSRDRKFFSNYIPYLSDIEKMGVHQAPIHAFAPSSYAAKCYTDLWEEIKEGVME</sequence>
<dbReference type="Proteomes" id="UP000765802">
    <property type="component" value="Unassembled WGS sequence"/>
</dbReference>
<feature type="domain" description="AAA" evidence="1">
    <location>
        <begin position="3"/>
        <end position="155"/>
    </location>
</feature>
<dbReference type="EMBL" id="MBUA01000023">
    <property type="protein sequence ID" value="MBC6492021.1"/>
    <property type="molecule type" value="Genomic_DNA"/>
</dbReference>
<reference evidence="2 3" key="1">
    <citation type="submission" date="2016-07" db="EMBL/GenBank/DDBJ databases">
        <title>Genome analysis of Flavihumibacter stibioxidans YS-17.</title>
        <authorList>
            <person name="Shi K."/>
            <person name="Han Y."/>
            <person name="Wang G."/>
        </authorList>
    </citation>
    <scope>NUCLEOTIDE SEQUENCE [LARGE SCALE GENOMIC DNA]</scope>
    <source>
        <strain evidence="2 3">YS-17</strain>
    </source>
</reference>
<dbReference type="InterPro" id="IPR050678">
    <property type="entry name" value="DNA_Partitioning_ATPase"/>
</dbReference>
<dbReference type="InterPro" id="IPR025669">
    <property type="entry name" value="AAA_dom"/>
</dbReference>
<dbReference type="Gene3D" id="3.40.50.300">
    <property type="entry name" value="P-loop containing nucleotide triphosphate hydrolases"/>
    <property type="match status" value="1"/>
</dbReference>
<protein>
    <submittedName>
        <fullName evidence="2">Cobyrinic acid a,c-diamide synthase</fullName>
    </submittedName>
</protein>
<accession>A0ABR7MBM4</accession>
<gene>
    <name evidence="2" type="ORF">BC349_13240</name>
</gene>
<dbReference type="PANTHER" id="PTHR13696">
    <property type="entry name" value="P-LOOP CONTAINING NUCLEOSIDE TRIPHOSPHATE HYDROLASE"/>
    <property type="match status" value="1"/>
</dbReference>
<evidence type="ECO:0000313" key="3">
    <source>
        <dbReference type="Proteomes" id="UP000765802"/>
    </source>
</evidence>
<comment type="caution">
    <text evidence="2">The sequence shown here is derived from an EMBL/GenBank/DDBJ whole genome shotgun (WGS) entry which is preliminary data.</text>
</comment>
<evidence type="ECO:0000313" key="2">
    <source>
        <dbReference type="EMBL" id="MBC6492021.1"/>
    </source>
</evidence>
<organism evidence="2 3">
    <name type="scientific">Flavihumibacter stibioxidans</name>
    <dbReference type="NCBI Taxonomy" id="1834163"/>
    <lineage>
        <taxon>Bacteria</taxon>
        <taxon>Pseudomonadati</taxon>
        <taxon>Bacteroidota</taxon>
        <taxon>Chitinophagia</taxon>
        <taxon>Chitinophagales</taxon>
        <taxon>Chitinophagaceae</taxon>
        <taxon>Flavihumibacter</taxon>
    </lineage>
</organism>
<dbReference type="PANTHER" id="PTHR13696:SF52">
    <property type="entry name" value="PARA FAMILY PROTEIN CT_582"/>
    <property type="match status" value="1"/>
</dbReference>
<dbReference type="CDD" id="cd02042">
    <property type="entry name" value="ParAB_family"/>
    <property type="match status" value="1"/>
</dbReference>
<dbReference type="Pfam" id="PF13614">
    <property type="entry name" value="AAA_31"/>
    <property type="match status" value="1"/>
</dbReference>
<dbReference type="SUPFAM" id="SSF52540">
    <property type="entry name" value="P-loop containing nucleoside triphosphate hydrolases"/>
    <property type="match status" value="1"/>
</dbReference>
<keyword evidence="3" id="KW-1185">Reference proteome</keyword>
<dbReference type="InterPro" id="IPR027417">
    <property type="entry name" value="P-loop_NTPase"/>
</dbReference>
<proteinExistence type="predicted"/>
<evidence type="ECO:0000259" key="1">
    <source>
        <dbReference type="Pfam" id="PF13614"/>
    </source>
</evidence>